<protein>
    <submittedName>
        <fullName evidence="5">LacI family DNA-binding transcriptional regulator</fullName>
    </submittedName>
</protein>
<proteinExistence type="predicted"/>
<keyword evidence="3" id="KW-0804">Transcription</keyword>
<feature type="domain" description="HTH lacI-type" evidence="4">
    <location>
        <begin position="69"/>
        <end position="123"/>
    </location>
</feature>
<dbReference type="PANTHER" id="PTHR30146">
    <property type="entry name" value="LACI-RELATED TRANSCRIPTIONAL REPRESSOR"/>
    <property type="match status" value="1"/>
</dbReference>
<evidence type="ECO:0000256" key="3">
    <source>
        <dbReference type="ARBA" id="ARBA00023163"/>
    </source>
</evidence>
<dbReference type="SMART" id="SM00354">
    <property type="entry name" value="HTH_LACI"/>
    <property type="match status" value="1"/>
</dbReference>
<dbReference type="Pfam" id="PF00356">
    <property type="entry name" value="LacI"/>
    <property type="match status" value="1"/>
</dbReference>
<gene>
    <name evidence="5" type="ORF">GJR97_15880</name>
</gene>
<keyword evidence="1" id="KW-0805">Transcription regulation</keyword>
<evidence type="ECO:0000256" key="1">
    <source>
        <dbReference type="ARBA" id="ARBA00023015"/>
    </source>
</evidence>
<name>A0A6L5R6N7_9MICO</name>
<dbReference type="Gene3D" id="3.40.50.2300">
    <property type="match status" value="2"/>
</dbReference>
<dbReference type="AlphaFoldDB" id="A0A6L5R6N7"/>
<comment type="caution">
    <text evidence="5">The sequence shown here is derived from an EMBL/GenBank/DDBJ whole genome shotgun (WGS) entry which is preliminary data.</text>
</comment>
<sequence length="399" mass="41948">MSLGPVARRDAALRGRGYRGVRGQHGGAMAIEEHGSEPEAVPGGEATTGPRVARSTLRRVSAGRAGRAATIYDVALAAGVSHQTVTRYLNGFAGIRPATRERVEKALKELDYRPNLAARALNSGRSQRVGAITHELDQFGPSKILQGATTAARDAGFVLDIVTVDLARPDVLNEAIEMLRRHDLAGVLVMSSTDTMSEALATADFGVPVYLGAEPDDTSGTDPSELTQFGFPALFDHLVGLGHHTFLHVAGPAEWSAARNRSRAYSTALAARGLSSAGVLRGDWSARSGYEAVMAAPDLAGATAIVAANDQMALGAILALTERGLRVPEDVSVAGVDDIPEAAYFSPPLTTLRVDFAAQGRAAFSTLLDRIRGEAHALEPALHADLIVRRSTARAPGPE</sequence>
<dbReference type="GO" id="GO:0003700">
    <property type="term" value="F:DNA-binding transcription factor activity"/>
    <property type="evidence" value="ECO:0007669"/>
    <property type="project" value="TreeGrafter"/>
</dbReference>
<dbReference type="PANTHER" id="PTHR30146:SF153">
    <property type="entry name" value="LACTOSE OPERON REPRESSOR"/>
    <property type="match status" value="1"/>
</dbReference>
<dbReference type="Gene3D" id="1.10.260.40">
    <property type="entry name" value="lambda repressor-like DNA-binding domains"/>
    <property type="match status" value="1"/>
</dbReference>
<dbReference type="PROSITE" id="PS00356">
    <property type="entry name" value="HTH_LACI_1"/>
    <property type="match status" value="1"/>
</dbReference>
<dbReference type="InterPro" id="IPR010982">
    <property type="entry name" value="Lambda_DNA-bd_dom_sf"/>
</dbReference>
<dbReference type="InterPro" id="IPR028082">
    <property type="entry name" value="Peripla_BP_I"/>
</dbReference>
<dbReference type="InterPro" id="IPR000843">
    <property type="entry name" value="HTH_LacI"/>
</dbReference>
<dbReference type="SUPFAM" id="SSF47413">
    <property type="entry name" value="lambda repressor-like DNA-binding domains"/>
    <property type="match status" value="1"/>
</dbReference>
<dbReference type="Pfam" id="PF13377">
    <property type="entry name" value="Peripla_BP_3"/>
    <property type="match status" value="1"/>
</dbReference>
<organism evidence="5 6">
    <name type="scientific">Agromyces kandeliae</name>
    <dbReference type="NCBI Taxonomy" id="2666141"/>
    <lineage>
        <taxon>Bacteria</taxon>
        <taxon>Bacillati</taxon>
        <taxon>Actinomycetota</taxon>
        <taxon>Actinomycetes</taxon>
        <taxon>Micrococcales</taxon>
        <taxon>Microbacteriaceae</taxon>
        <taxon>Agromyces</taxon>
    </lineage>
</organism>
<dbReference type="PROSITE" id="PS50932">
    <property type="entry name" value="HTH_LACI_2"/>
    <property type="match status" value="1"/>
</dbReference>
<dbReference type="CDD" id="cd01574">
    <property type="entry name" value="PBP1_LacI"/>
    <property type="match status" value="1"/>
</dbReference>
<dbReference type="SUPFAM" id="SSF53822">
    <property type="entry name" value="Periplasmic binding protein-like I"/>
    <property type="match status" value="1"/>
</dbReference>
<dbReference type="InterPro" id="IPR046335">
    <property type="entry name" value="LacI/GalR-like_sensor"/>
</dbReference>
<reference evidence="5 6" key="1">
    <citation type="submission" date="2019-11" db="EMBL/GenBank/DDBJ databases">
        <title>Agromyces kandeliae sp. nov., isolated from mangrove soil.</title>
        <authorList>
            <person name="Wang R."/>
        </authorList>
    </citation>
    <scope>NUCLEOTIDE SEQUENCE [LARGE SCALE GENOMIC DNA]</scope>
    <source>
        <strain evidence="5 6">Q22</strain>
    </source>
</reference>
<dbReference type="CDD" id="cd01392">
    <property type="entry name" value="HTH_LacI"/>
    <property type="match status" value="1"/>
</dbReference>
<dbReference type="EMBL" id="WKJD01000021">
    <property type="protein sequence ID" value="MRX45194.1"/>
    <property type="molecule type" value="Genomic_DNA"/>
</dbReference>
<dbReference type="GO" id="GO:0000976">
    <property type="term" value="F:transcription cis-regulatory region binding"/>
    <property type="evidence" value="ECO:0007669"/>
    <property type="project" value="TreeGrafter"/>
</dbReference>
<evidence type="ECO:0000256" key="2">
    <source>
        <dbReference type="ARBA" id="ARBA00023125"/>
    </source>
</evidence>
<evidence type="ECO:0000259" key="4">
    <source>
        <dbReference type="PROSITE" id="PS50932"/>
    </source>
</evidence>
<dbReference type="Proteomes" id="UP000476511">
    <property type="component" value="Unassembled WGS sequence"/>
</dbReference>
<keyword evidence="6" id="KW-1185">Reference proteome</keyword>
<evidence type="ECO:0000313" key="6">
    <source>
        <dbReference type="Proteomes" id="UP000476511"/>
    </source>
</evidence>
<keyword evidence="2 5" id="KW-0238">DNA-binding</keyword>
<accession>A0A6L5R6N7</accession>
<evidence type="ECO:0000313" key="5">
    <source>
        <dbReference type="EMBL" id="MRX45194.1"/>
    </source>
</evidence>